<dbReference type="InterPro" id="IPR021109">
    <property type="entry name" value="Peptidase_aspartic_dom_sf"/>
</dbReference>
<accession>A0ABR0W3U6</accession>
<comment type="caution">
    <text evidence="3">The sequence shown here is derived from an EMBL/GenBank/DDBJ whole genome shotgun (WGS) entry which is preliminary data.</text>
</comment>
<feature type="domain" description="Peptidase A1" evidence="2">
    <location>
        <begin position="1"/>
        <end position="296"/>
    </location>
</feature>
<evidence type="ECO:0000313" key="4">
    <source>
        <dbReference type="Proteomes" id="UP001318860"/>
    </source>
</evidence>
<dbReference type="InterPro" id="IPR001461">
    <property type="entry name" value="Aspartic_peptidase_A1"/>
</dbReference>
<evidence type="ECO:0000313" key="3">
    <source>
        <dbReference type="EMBL" id="KAK6141423.1"/>
    </source>
</evidence>
<dbReference type="PANTHER" id="PTHR47965:SF67">
    <property type="entry name" value="BASIC 7S GLOBULIN 2-LIKE"/>
    <property type="match status" value="1"/>
</dbReference>
<dbReference type="Pfam" id="PF14541">
    <property type="entry name" value="TAXi_C"/>
    <property type="match status" value="1"/>
</dbReference>
<proteinExistence type="inferred from homology"/>
<keyword evidence="4" id="KW-1185">Reference proteome</keyword>
<evidence type="ECO:0000256" key="1">
    <source>
        <dbReference type="ARBA" id="ARBA00007447"/>
    </source>
</evidence>
<gene>
    <name evidence="3" type="ORF">DH2020_024828</name>
</gene>
<evidence type="ECO:0000259" key="2">
    <source>
        <dbReference type="PROSITE" id="PS51767"/>
    </source>
</evidence>
<comment type="similarity">
    <text evidence="1">Belongs to the peptidase A1 family.</text>
</comment>
<dbReference type="SUPFAM" id="SSF50630">
    <property type="entry name" value="Acid proteases"/>
    <property type="match status" value="1"/>
</dbReference>
<dbReference type="PROSITE" id="PS51767">
    <property type="entry name" value="PEPTIDASE_A1"/>
    <property type="match status" value="1"/>
</dbReference>
<name>A0ABR0W3U6_REHGL</name>
<protein>
    <recommendedName>
        <fullName evidence="2">Peptidase A1 domain-containing protein</fullName>
    </recommendedName>
</protein>
<dbReference type="EMBL" id="JABTTQ020000146">
    <property type="protein sequence ID" value="KAK6141423.1"/>
    <property type="molecule type" value="Genomic_DNA"/>
</dbReference>
<reference evidence="3 4" key="1">
    <citation type="journal article" date="2021" name="Comput. Struct. Biotechnol. J.">
        <title>De novo genome assembly of the potent medicinal plant Rehmannia glutinosa using nanopore technology.</title>
        <authorList>
            <person name="Ma L."/>
            <person name="Dong C."/>
            <person name="Song C."/>
            <person name="Wang X."/>
            <person name="Zheng X."/>
            <person name="Niu Y."/>
            <person name="Chen S."/>
            <person name="Feng W."/>
        </authorList>
    </citation>
    <scope>NUCLEOTIDE SEQUENCE [LARGE SCALE GENOMIC DNA]</scope>
    <source>
        <strain evidence="3">DH-2019</strain>
    </source>
</reference>
<dbReference type="InterPro" id="IPR033121">
    <property type="entry name" value="PEPTIDASE_A1"/>
</dbReference>
<dbReference type="Proteomes" id="UP001318860">
    <property type="component" value="Unassembled WGS sequence"/>
</dbReference>
<dbReference type="InterPro" id="IPR032861">
    <property type="entry name" value="TAXi_N"/>
</dbReference>
<dbReference type="Gene3D" id="2.40.70.10">
    <property type="entry name" value="Acid Proteases"/>
    <property type="match status" value="2"/>
</dbReference>
<organism evidence="3 4">
    <name type="scientific">Rehmannia glutinosa</name>
    <name type="common">Chinese foxglove</name>
    <dbReference type="NCBI Taxonomy" id="99300"/>
    <lineage>
        <taxon>Eukaryota</taxon>
        <taxon>Viridiplantae</taxon>
        <taxon>Streptophyta</taxon>
        <taxon>Embryophyta</taxon>
        <taxon>Tracheophyta</taxon>
        <taxon>Spermatophyta</taxon>
        <taxon>Magnoliopsida</taxon>
        <taxon>eudicotyledons</taxon>
        <taxon>Gunneridae</taxon>
        <taxon>Pentapetalae</taxon>
        <taxon>asterids</taxon>
        <taxon>lamiids</taxon>
        <taxon>Lamiales</taxon>
        <taxon>Orobanchaceae</taxon>
        <taxon>Rehmannieae</taxon>
        <taxon>Rehmannia</taxon>
    </lineage>
</organism>
<dbReference type="Pfam" id="PF14543">
    <property type="entry name" value="TAXi_N"/>
    <property type="match status" value="1"/>
</dbReference>
<dbReference type="PANTHER" id="PTHR47965">
    <property type="entry name" value="ASPARTYL PROTEASE-RELATED"/>
    <property type="match status" value="1"/>
</dbReference>
<sequence>MDKFALPQTGKPGPGPVSELVFACTDENSRIYKGLARGSTGLAALGWFKHSIPAQLSRSFSSPQVFAVCLPSSSTVPGVALFNSQGPYYFSPRKIEISKSLIYTNLISGPVGSDTVIHYYYKSPEYYLGLTSFKVNKRVVPLNQTLLTIDELGKGGTKLSTSTPYTMLQTSIYNSLVDAFVKESAALNLTTNIPVEPFSMEPFSICFNVEKIRITRLGPFVPTIDLVLGNNNNNKVVWRIYGSNSMARVQNLGFDGWCLAFLDGGLNPSTSIVIGGHQLEDNLLEFDLERGRLGFSSSLLGYDTNCASFDFKSTRN</sequence>
<dbReference type="InterPro" id="IPR032799">
    <property type="entry name" value="TAXi_C"/>
</dbReference>